<evidence type="ECO:0000313" key="1">
    <source>
        <dbReference type="EMBL" id="CAA9244455.1"/>
    </source>
</evidence>
<dbReference type="AlphaFoldDB" id="A0A6J4I8V4"/>
<evidence type="ECO:0008006" key="2">
    <source>
        <dbReference type="Google" id="ProtNLM"/>
    </source>
</evidence>
<sequence>MHHVEHWLDGGDTKVENMVLLCQHHHLVIHHDHWHLEMIDGLPWFTPPPWIDPDRRPRPGGRPRVPT</sequence>
<dbReference type="EMBL" id="CADCTH010000226">
    <property type="protein sequence ID" value="CAA9244455.1"/>
    <property type="molecule type" value="Genomic_DNA"/>
</dbReference>
<accession>A0A6J4I8V4</accession>
<organism evidence="1">
    <name type="scientific">uncultured Actinomycetospora sp</name>
    <dbReference type="NCBI Taxonomy" id="1135996"/>
    <lineage>
        <taxon>Bacteria</taxon>
        <taxon>Bacillati</taxon>
        <taxon>Actinomycetota</taxon>
        <taxon>Actinomycetes</taxon>
        <taxon>Pseudonocardiales</taxon>
        <taxon>Pseudonocardiaceae</taxon>
        <taxon>Actinomycetospora</taxon>
        <taxon>environmental samples</taxon>
    </lineage>
</organism>
<proteinExistence type="predicted"/>
<gene>
    <name evidence="1" type="ORF">AVDCRST_MAG54-1678</name>
</gene>
<protein>
    <recommendedName>
        <fullName evidence="2">HNH domain-containing protein</fullName>
    </recommendedName>
</protein>
<reference evidence="1" key="1">
    <citation type="submission" date="2020-02" db="EMBL/GenBank/DDBJ databases">
        <authorList>
            <person name="Meier V. D."/>
        </authorList>
    </citation>
    <scope>NUCLEOTIDE SEQUENCE</scope>
    <source>
        <strain evidence="1">AVDCRST_MAG54</strain>
    </source>
</reference>
<name>A0A6J4I8V4_9PSEU</name>